<evidence type="ECO:0000313" key="2">
    <source>
        <dbReference type="Proteomes" id="UP001497680"/>
    </source>
</evidence>
<proteinExistence type="predicted"/>
<comment type="caution">
    <text evidence="1">The sequence shown here is derived from an EMBL/GenBank/DDBJ whole genome shotgun (WGS) entry which is preliminary data.</text>
</comment>
<dbReference type="EMBL" id="MU394286">
    <property type="protein sequence ID" value="KAI6091485.1"/>
    <property type="molecule type" value="Genomic_DNA"/>
</dbReference>
<dbReference type="Proteomes" id="UP001497680">
    <property type="component" value="Unassembled WGS sequence"/>
</dbReference>
<name>A0ACC0DFH3_9PEZI</name>
<protein>
    <submittedName>
        <fullName evidence="1">P-loop containing nucleoside triphosphate hydrolase protein</fullName>
    </submittedName>
</protein>
<keyword evidence="2" id="KW-1185">Reference proteome</keyword>
<evidence type="ECO:0000313" key="1">
    <source>
        <dbReference type="EMBL" id="KAI6091485.1"/>
    </source>
</evidence>
<organism evidence="1 2">
    <name type="scientific">Hypoxylon rubiginosum</name>
    <dbReference type="NCBI Taxonomy" id="110542"/>
    <lineage>
        <taxon>Eukaryota</taxon>
        <taxon>Fungi</taxon>
        <taxon>Dikarya</taxon>
        <taxon>Ascomycota</taxon>
        <taxon>Pezizomycotina</taxon>
        <taxon>Sordariomycetes</taxon>
        <taxon>Xylariomycetidae</taxon>
        <taxon>Xylariales</taxon>
        <taxon>Hypoxylaceae</taxon>
        <taxon>Hypoxylon</taxon>
    </lineage>
</organism>
<keyword evidence="1" id="KW-0378">Hydrolase</keyword>
<sequence length="1000" mass="111319">MKDTDSNDIFKSLNGAQSRAVSSAAPTVAILAGPGSGKTHTLTSRVVWLIDHVGIRPCDVIVATFTVKASNEMKTRIGQALGDGREKKIVIGTFHSIARRYLARYGQHIGLDPKFGIADDSDSTALIKRICKRLNYTHLQPPLVRGWISKRKAKGTSDEQSTTAKNDKSVASQEMEQCFQEYQEYLQRSNLLDYDDLLVRCVELLRNYPDCVQNIQTVLIDEYQDTNGIQYDLMKLFAQANRRITIVGDPDQSIYGWRSAEIRNLHRLLRDFPGTDEVSLEENYRSSSSILDASLKVIQQDEDRYKKALLPIHEKCTRPVFRKLKSSTVEADWIVSEIKRIKLASGDMVKSDDIAILLRSAALSRHIESALGREGIPYKMVGGFKFFERAEIKTLLDYLRVIYQPDNNDALARILNTPKRGIGDVTAKSLLEEADGNRMSLWELLGKHCRGERTAKTNIRKAVEPKINRSLIGLITHFQSRLKPSEGTPVILVDIIEELLRALQFEKHLEETYGPEYELRWANIQEFMNLVAEFVNQDKLEEDMLPIIEGAEQGSDDDVLARFLANVTLATEKQTDKDKGKPQVTVSTIHAAKGLEWPVVFIPAVYQGSIPHIRSDDKNEERRLLYVAMTRAQALLYLSCPLYTATGKGEEVRISPFIEDLPSSTFLKKGPSLDRPVMSQVAKILRRDLPPDSVIYKNMPMMEAVEDNLFPIDPNQKEPPPNSHGYGQRPGQYKRQKIQHAPVAEESVDGWAAPYATTMQRSTSFTVPQPPPAQSGFTTAGAHYASVTATEAAKPAPKPPQGATTRRPPTNRAPGQKNLLGYGYGVANHDKSRELSDTKLAVPPKLQQNAPRPYQLPRGYGRQPGSLGTALTRQNAAIEPSLTNHKLGTGKLPSKPTAPRATAEEKKQPLSKPKQYACFSSSPTKPEPVAEKENEAPPLEEQTRPAQSFHATTLNRGPKVGWSGGGGGGIQRPAPLGRDGITPMDRLKKPFRPLTVKRPT</sequence>
<gene>
    <name evidence="1" type="ORF">F4821DRAFT_186570</name>
</gene>
<reference evidence="1 2" key="1">
    <citation type="journal article" date="2022" name="New Phytol.">
        <title>Ecological generalism drives hyperdiversity of secondary metabolite gene clusters in xylarialean endophytes.</title>
        <authorList>
            <person name="Franco M.E.E."/>
            <person name="Wisecaver J.H."/>
            <person name="Arnold A.E."/>
            <person name="Ju Y.M."/>
            <person name="Slot J.C."/>
            <person name="Ahrendt S."/>
            <person name="Moore L.P."/>
            <person name="Eastman K.E."/>
            <person name="Scott K."/>
            <person name="Konkel Z."/>
            <person name="Mondo S.J."/>
            <person name="Kuo A."/>
            <person name="Hayes R.D."/>
            <person name="Haridas S."/>
            <person name="Andreopoulos B."/>
            <person name="Riley R."/>
            <person name="LaButti K."/>
            <person name="Pangilinan J."/>
            <person name="Lipzen A."/>
            <person name="Amirebrahimi M."/>
            <person name="Yan J."/>
            <person name="Adam C."/>
            <person name="Keymanesh K."/>
            <person name="Ng V."/>
            <person name="Louie K."/>
            <person name="Northen T."/>
            <person name="Drula E."/>
            <person name="Henrissat B."/>
            <person name="Hsieh H.M."/>
            <person name="Youens-Clark K."/>
            <person name="Lutzoni F."/>
            <person name="Miadlikowska J."/>
            <person name="Eastwood D.C."/>
            <person name="Hamelin R.C."/>
            <person name="Grigoriev I.V."/>
            <person name="U'Ren J.M."/>
        </authorList>
    </citation>
    <scope>NUCLEOTIDE SEQUENCE [LARGE SCALE GENOMIC DNA]</scope>
    <source>
        <strain evidence="1 2">ER1909</strain>
    </source>
</reference>
<accession>A0ACC0DFH3</accession>